<keyword evidence="3 6" id="KW-0812">Transmembrane</keyword>
<dbReference type="AlphaFoldDB" id="A0A382W2E3"/>
<evidence type="ECO:0000256" key="6">
    <source>
        <dbReference type="SAM" id="Phobius"/>
    </source>
</evidence>
<evidence type="ECO:0000256" key="1">
    <source>
        <dbReference type="ARBA" id="ARBA00004651"/>
    </source>
</evidence>
<keyword evidence="2" id="KW-1003">Cell membrane</keyword>
<dbReference type="PANTHER" id="PTHR40277">
    <property type="entry name" value="BLL5419 PROTEIN"/>
    <property type="match status" value="1"/>
</dbReference>
<comment type="subcellular location">
    <subcellularLocation>
        <location evidence="1">Cell membrane</location>
        <topology evidence="1">Multi-pass membrane protein</topology>
    </subcellularLocation>
</comment>
<organism evidence="7">
    <name type="scientific">marine metagenome</name>
    <dbReference type="NCBI Taxonomy" id="408172"/>
    <lineage>
        <taxon>unclassified sequences</taxon>
        <taxon>metagenomes</taxon>
        <taxon>ecological metagenomes</taxon>
    </lineage>
</organism>
<evidence type="ECO:0000313" key="7">
    <source>
        <dbReference type="EMBL" id="SVD52864.1"/>
    </source>
</evidence>
<gene>
    <name evidence="7" type="ORF">METZ01_LOCUS405718</name>
</gene>
<protein>
    <submittedName>
        <fullName evidence="7">Uncharacterized protein</fullName>
    </submittedName>
</protein>
<proteinExistence type="predicted"/>
<evidence type="ECO:0000256" key="3">
    <source>
        <dbReference type="ARBA" id="ARBA00022692"/>
    </source>
</evidence>
<name>A0A382W2E3_9ZZZZ</name>
<evidence type="ECO:0000256" key="4">
    <source>
        <dbReference type="ARBA" id="ARBA00022989"/>
    </source>
</evidence>
<feature type="transmembrane region" description="Helical" evidence="6">
    <location>
        <begin position="7"/>
        <end position="26"/>
    </location>
</feature>
<keyword evidence="5 6" id="KW-0472">Membrane</keyword>
<sequence>MNRSRLVVLLKILVVTILLSVIFYAIDWQDRYAIVAPDGEQVETVYGKILGRWDLEPVHFLAKDSSEPRWVSRIADPQGRTTVISPGILTYLANLDFRWFGFGAVAFAVFVIIINSRWWWLMRVNGLGVGFFEAQRFAWIGLFCSNVLPGATGGDVVKAVYIVRRCSGDRVRAVVSVVVDRIVGLLSLLF</sequence>
<dbReference type="EMBL" id="UINC01156443">
    <property type="protein sequence ID" value="SVD52864.1"/>
    <property type="molecule type" value="Genomic_DNA"/>
</dbReference>
<accession>A0A382W2E3</accession>
<evidence type="ECO:0000256" key="2">
    <source>
        <dbReference type="ARBA" id="ARBA00022475"/>
    </source>
</evidence>
<dbReference type="PANTHER" id="PTHR40277:SF1">
    <property type="entry name" value="BLL5419 PROTEIN"/>
    <property type="match status" value="1"/>
</dbReference>
<feature type="transmembrane region" description="Helical" evidence="6">
    <location>
        <begin position="99"/>
        <end position="120"/>
    </location>
</feature>
<feature type="non-terminal residue" evidence="7">
    <location>
        <position position="190"/>
    </location>
</feature>
<reference evidence="7" key="1">
    <citation type="submission" date="2018-05" db="EMBL/GenBank/DDBJ databases">
        <authorList>
            <person name="Lanie J.A."/>
            <person name="Ng W.-L."/>
            <person name="Kazmierczak K.M."/>
            <person name="Andrzejewski T.M."/>
            <person name="Davidsen T.M."/>
            <person name="Wayne K.J."/>
            <person name="Tettelin H."/>
            <person name="Glass J.I."/>
            <person name="Rusch D."/>
            <person name="Podicherti R."/>
            <person name="Tsui H.-C.T."/>
            <person name="Winkler M.E."/>
        </authorList>
    </citation>
    <scope>NUCLEOTIDE SEQUENCE</scope>
</reference>
<keyword evidence="4 6" id="KW-1133">Transmembrane helix</keyword>
<dbReference type="InterPro" id="IPR022791">
    <property type="entry name" value="L-PG_synthase/AglD"/>
</dbReference>
<dbReference type="GO" id="GO:0005886">
    <property type="term" value="C:plasma membrane"/>
    <property type="evidence" value="ECO:0007669"/>
    <property type="project" value="UniProtKB-SubCell"/>
</dbReference>
<dbReference type="Pfam" id="PF03706">
    <property type="entry name" value="LPG_synthase_TM"/>
    <property type="match status" value="1"/>
</dbReference>
<evidence type="ECO:0000256" key="5">
    <source>
        <dbReference type="ARBA" id="ARBA00023136"/>
    </source>
</evidence>